<proteinExistence type="predicted"/>
<dbReference type="InterPro" id="IPR003018">
    <property type="entry name" value="GAF"/>
</dbReference>
<dbReference type="AlphaFoldDB" id="A0A2W5SXQ6"/>
<evidence type="ECO:0000313" key="3">
    <source>
        <dbReference type="EMBL" id="PZR07572.1"/>
    </source>
</evidence>
<protein>
    <recommendedName>
        <fullName evidence="2">GAF domain-containing protein</fullName>
    </recommendedName>
</protein>
<evidence type="ECO:0000256" key="1">
    <source>
        <dbReference type="SAM" id="MobiDB-lite"/>
    </source>
</evidence>
<organism evidence="3 4">
    <name type="scientific">Archangium gephyra</name>
    <dbReference type="NCBI Taxonomy" id="48"/>
    <lineage>
        <taxon>Bacteria</taxon>
        <taxon>Pseudomonadati</taxon>
        <taxon>Myxococcota</taxon>
        <taxon>Myxococcia</taxon>
        <taxon>Myxococcales</taxon>
        <taxon>Cystobacterineae</taxon>
        <taxon>Archangiaceae</taxon>
        <taxon>Archangium</taxon>
    </lineage>
</organism>
<evidence type="ECO:0000313" key="4">
    <source>
        <dbReference type="Proteomes" id="UP000249061"/>
    </source>
</evidence>
<gene>
    <name evidence="3" type="ORF">DI536_27260</name>
</gene>
<dbReference type="EMBL" id="QFQP01000030">
    <property type="protein sequence ID" value="PZR07572.1"/>
    <property type="molecule type" value="Genomic_DNA"/>
</dbReference>
<dbReference type="SMART" id="SM00065">
    <property type="entry name" value="GAF"/>
    <property type="match status" value="1"/>
</dbReference>
<sequence>MAKFEVHIPATDGNGFNVTLKVGADNWMAALKAGLQKLGEQGAISQNVMVDIQDDNSIHVTEAASGRVFRIRELTEEEAARAQVKRPSQIKPAPTQPALGSVREQDVKTDVGLPAVKAAERPAPAKTAAELEDTARGGPPIDLNKTMPGGPPIQQAPIAAPKSTPAKAAPAPAPRREHRSSARIELKDVEELVQPVKPHTGSIGRVKSTPNAAKTQRQEAEDVLADIFLRVVELGGKASIEEAMDFVLDLAMEKVPCESASVLRADLATGDLTFIVARGPKAKEIMRARLEIPAGSGIAGFCSAEGVSLAISDVEKDPRFYAEIGERIGYETKSMLCAPMMTHGHSFGCVQLINRKGGPQFLEHEVGVLAYLAHQAALYMNSKLLE</sequence>
<evidence type="ECO:0000259" key="2">
    <source>
        <dbReference type="SMART" id="SM00065"/>
    </source>
</evidence>
<comment type="caution">
    <text evidence="3">The sequence shown here is derived from an EMBL/GenBank/DDBJ whole genome shotgun (WGS) entry which is preliminary data.</text>
</comment>
<dbReference type="InterPro" id="IPR029016">
    <property type="entry name" value="GAF-like_dom_sf"/>
</dbReference>
<accession>A0A2W5SXQ6</accession>
<dbReference type="Gene3D" id="3.30.450.40">
    <property type="match status" value="1"/>
</dbReference>
<reference evidence="3 4" key="1">
    <citation type="submission" date="2017-08" db="EMBL/GenBank/DDBJ databases">
        <title>Infants hospitalized years apart are colonized by the same room-sourced microbial strains.</title>
        <authorList>
            <person name="Brooks B."/>
            <person name="Olm M.R."/>
            <person name="Firek B.A."/>
            <person name="Baker R."/>
            <person name="Thomas B.C."/>
            <person name="Morowitz M.J."/>
            <person name="Banfield J.F."/>
        </authorList>
    </citation>
    <scope>NUCLEOTIDE SEQUENCE [LARGE SCALE GENOMIC DNA]</scope>
    <source>
        <strain evidence="3">S2_003_000_R2_14</strain>
    </source>
</reference>
<dbReference type="Pfam" id="PF01590">
    <property type="entry name" value="GAF"/>
    <property type="match status" value="1"/>
</dbReference>
<dbReference type="Proteomes" id="UP000249061">
    <property type="component" value="Unassembled WGS sequence"/>
</dbReference>
<feature type="domain" description="GAF" evidence="2">
    <location>
        <begin position="239"/>
        <end position="386"/>
    </location>
</feature>
<feature type="compositionally biased region" description="Low complexity" evidence="1">
    <location>
        <begin position="152"/>
        <end position="170"/>
    </location>
</feature>
<feature type="region of interest" description="Disordered" evidence="1">
    <location>
        <begin position="80"/>
        <end position="182"/>
    </location>
</feature>
<dbReference type="SUPFAM" id="SSF55781">
    <property type="entry name" value="GAF domain-like"/>
    <property type="match status" value="1"/>
</dbReference>
<name>A0A2W5SXQ6_9BACT</name>